<reference evidence="4" key="1">
    <citation type="journal article" date="2011" name="Proc. Natl. Acad. Sci. U.S.A.">
        <title>Obligate biotrophy features unraveled by the genomic analysis of rust fungi.</title>
        <authorList>
            <person name="Duplessis S."/>
            <person name="Cuomo C.A."/>
            <person name="Lin Y.-C."/>
            <person name="Aerts A."/>
            <person name="Tisserant E."/>
            <person name="Veneault-Fourrey C."/>
            <person name="Joly D.L."/>
            <person name="Hacquard S."/>
            <person name="Amselem J."/>
            <person name="Cantarel B.L."/>
            <person name="Chiu R."/>
            <person name="Coutinho P.M."/>
            <person name="Feau N."/>
            <person name="Field M."/>
            <person name="Frey P."/>
            <person name="Gelhaye E."/>
            <person name="Goldberg J."/>
            <person name="Grabherr M.G."/>
            <person name="Kodira C.D."/>
            <person name="Kohler A."/>
            <person name="Kuees U."/>
            <person name="Lindquist E.A."/>
            <person name="Lucas S.M."/>
            <person name="Mago R."/>
            <person name="Mauceli E."/>
            <person name="Morin E."/>
            <person name="Murat C."/>
            <person name="Pangilinan J.L."/>
            <person name="Park R."/>
            <person name="Pearson M."/>
            <person name="Quesneville H."/>
            <person name="Rouhier N."/>
            <person name="Sakthikumar S."/>
            <person name="Salamov A.A."/>
            <person name="Schmutz J."/>
            <person name="Selles B."/>
            <person name="Shapiro H."/>
            <person name="Tanguay P."/>
            <person name="Tuskan G.A."/>
            <person name="Henrissat B."/>
            <person name="Van de Peer Y."/>
            <person name="Rouze P."/>
            <person name="Ellis J.G."/>
            <person name="Dodds P.N."/>
            <person name="Schein J.E."/>
            <person name="Zhong S."/>
            <person name="Hamelin R.C."/>
            <person name="Grigoriev I.V."/>
            <person name="Szabo L.J."/>
            <person name="Martin F."/>
        </authorList>
    </citation>
    <scope>NUCLEOTIDE SEQUENCE [LARGE SCALE GENOMIC DNA]</scope>
    <source>
        <strain evidence="4">98AG31 / pathotype 3-4-7</strain>
    </source>
</reference>
<evidence type="ECO:0000313" key="4">
    <source>
        <dbReference type="Proteomes" id="UP000001072"/>
    </source>
</evidence>
<dbReference type="InParanoid" id="F4S3H8"/>
<keyword evidence="4" id="KW-1185">Reference proteome</keyword>
<dbReference type="HOGENOM" id="CLU_423389_0_0_1"/>
<dbReference type="RefSeq" id="XP_007415889.1">
    <property type="nucleotide sequence ID" value="XM_007415827.1"/>
</dbReference>
<evidence type="ECO:0000256" key="1">
    <source>
        <dbReference type="SAM" id="MobiDB-lite"/>
    </source>
</evidence>
<evidence type="ECO:0000313" key="3">
    <source>
        <dbReference type="EMBL" id="EGG00815.1"/>
    </source>
</evidence>
<dbReference type="Proteomes" id="UP000001072">
    <property type="component" value="Unassembled WGS sequence"/>
</dbReference>
<dbReference type="KEGG" id="mlr:MELLADRAFT_67540"/>
<feature type="chain" id="PRO_5003321248" description="Secreted protein" evidence="2">
    <location>
        <begin position="22"/>
        <end position="695"/>
    </location>
</feature>
<evidence type="ECO:0008006" key="5">
    <source>
        <dbReference type="Google" id="ProtNLM"/>
    </source>
</evidence>
<name>F4S3H8_MELLP</name>
<feature type="region of interest" description="Disordered" evidence="1">
    <location>
        <begin position="170"/>
        <end position="223"/>
    </location>
</feature>
<organism evidence="4">
    <name type="scientific">Melampsora larici-populina (strain 98AG31 / pathotype 3-4-7)</name>
    <name type="common">Poplar leaf rust fungus</name>
    <dbReference type="NCBI Taxonomy" id="747676"/>
    <lineage>
        <taxon>Eukaryota</taxon>
        <taxon>Fungi</taxon>
        <taxon>Dikarya</taxon>
        <taxon>Basidiomycota</taxon>
        <taxon>Pucciniomycotina</taxon>
        <taxon>Pucciniomycetes</taxon>
        <taxon>Pucciniales</taxon>
        <taxon>Melampsoraceae</taxon>
        <taxon>Melampsora</taxon>
    </lineage>
</organism>
<dbReference type="GeneID" id="18930841"/>
<sequence>MISSTILLISLTQFLVLPVISVGFLDDQNTGEFFSDIFDLDPIIELDTPQPNSLLALDTIKSAKALDNLVYDDHSLLYGLGGIYPDHYHMPEFNWMNNILPNKEAGALTDKETTPPTIMQGSSILPSKDHLSTVGIVNDLDGTHQEQLIDSLEPSPPPFRAQKNSFAIEKSYISPRHRHLSNEASEKKSERMNQQEHIDHMLPSKNSLRVRKNSQKKDRSHSLINLDYQNEPKSKYESRENMKRRKNEAKCENYIYQNILKSILQWQCNLLLAKRYKVSEKIGRFFKDLQDSLTSKDKINDAFKSDGFRTIDDLCLAIEKIRTDFVMGVLGAFKILFQRHLKLELMESLILDLWEFLQIYLQEELSVLPEENVTKLSESQSGKNNNYIEPGKALDYALHLAKDSPISERFVHQKLKEWATTTSYKDSVPLFVPDYGSFIEECDIHYKQKGDEKTIYRVKGHKIDKAKDVQDAMGKHLASKTTGLIYTAQIVRFLKDVGSRAFRTGEVIHFFLHLQNDIKSITKTGMNAADHSKIFLDRIEVLRKDMVHKAVYTAQHELTAAFMGLLRVMYSEMQFDSTWDVIAHNGWEFLKEYFSTWSRYFSETNNPIVLAPVGRVRVSNEWSDLKATLNYFSKKRVVNTFSLGFIWFLIDLWHDETKFPESYGKGPPGFKVLPPHRRHIIQMCQKFKEENVGKL</sequence>
<dbReference type="EMBL" id="GL883143">
    <property type="protein sequence ID" value="EGG00815.1"/>
    <property type="molecule type" value="Genomic_DNA"/>
</dbReference>
<accession>F4S3H8</accession>
<protein>
    <recommendedName>
        <fullName evidence="5">Secreted protein</fullName>
    </recommendedName>
</protein>
<feature type="signal peptide" evidence="2">
    <location>
        <begin position="1"/>
        <end position="21"/>
    </location>
</feature>
<evidence type="ECO:0000256" key="2">
    <source>
        <dbReference type="SAM" id="SignalP"/>
    </source>
</evidence>
<gene>
    <name evidence="3" type="ORF">MELLADRAFT_67540</name>
</gene>
<proteinExistence type="predicted"/>
<feature type="compositionally biased region" description="Basic and acidic residues" evidence="1">
    <location>
        <begin position="180"/>
        <end position="202"/>
    </location>
</feature>
<dbReference type="VEuPathDB" id="FungiDB:MELLADRAFT_67540"/>
<dbReference type="OrthoDB" id="10440656at2759"/>
<dbReference type="AlphaFoldDB" id="F4S3H8"/>
<keyword evidence="2" id="KW-0732">Signal</keyword>